<dbReference type="PANTHER" id="PTHR42146:SF1">
    <property type="entry name" value="OLIGORIBONUCLEASE NRNB"/>
    <property type="match status" value="1"/>
</dbReference>
<evidence type="ECO:0000259" key="1">
    <source>
        <dbReference type="Pfam" id="PF01368"/>
    </source>
</evidence>
<sequence>MSRRIILVHGDSDGVASGALAYAFFSARTDTQVFFTHPVGLLGDLKEFTRNGDDLLIADIALNETTAVDVLRLLEERGRYGNVVYIDHHPEPLGVSLSSVESINIVHDTCCSASELTFRYLVENGLDEEYSRVALYGAIGDYLDETPWVKKTLGEWDKRAVYLEAGVLTQALEGTRRDHEFKRRVVEYLSKNSLPSLNTAMVERALEQARRDEELRLWVKANTVVYGAVGYVVNPPGSVGKAANYARVYGRARIGVAVEERGETYVMSLRSDGSVDLNKVLRLMSREIPVMGGGHPFAAGARLEKRLFKDFLTKLNEAAGYPLDQ</sequence>
<keyword evidence="4" id="KW-1185">Reference proteome</keyword>
<gene>
    <name evidence="3" type="ordered locus">Desmu_0073</name>
</gene>
<dbReference type="KEGG" id="dmu:Desmu_0073"/>
<dbReference type="GeneID" id="10152757"/>
<dbReference type="InterPro" id="IPR001667">
    <property type="entry name" value="DDH_dom"/>
</dbReference>
<reference evidence="3 4" key="2">
    <citation type="journal article" date="2011" name="Stand. Genomic Sci.">
        <title>Complete genome sequence of Desulfurococcus mucosus type strain (O7/1).</title>
        <authorList>
            <person name="Wirth R."/>
            <person name="Chertkov O."/>
            <person name="Held B."/>
            <person name="Lapidus A."/>
            <person name="Nolan M."/>
            <person name="Lucas S."/>
            <person name="Hammon N."/>
            <person name="Deshpande S."/>
            <person name="Cheng J.F."/>
            <person name="Tapia R."/>
            <person name="Han C."/>
            <person name="Goodwin L."/>
            <person name="Pitluck S."/>
            <person name="Liolios K."/>
            <person name="Ioanna P."/>
            <person name="Ivanova N."/>
            <person name="Mavromatis K."/>
            <person name="Mikhailova N."/>
            <person name="Pati A."/>
            <person name="Chen A."/>
            <person name="Palaniappan K."/>
            <person name="Land M."/>
            <person name="Hauser L."/>
            <person name="Chang Y.J."/>
            <person name="Jeffries C.D."/>
            <person name="Bilek Y."/>
            <person name="Hader T."/>
            <person name="Rohde M."/>
            <person name="Spring S."/>
            <person name="Sikorski J."/>
            <person name="Goker M."/>
            <person name="Woyke T."/>
            <person name="Bristow J."/>
            <person name="Eisen J.A."/>
            <person name="Markowitz V."/>
            <person name="Hugenholtz P."/>
            <person name="Kyrpides N.C."/>
            <person name="Klenk H.P."/>
        </authorList>
    </citation>
    <scope>NUCLEOTIDE SEQUENCE [LARGE SCALE GENOMIC DNA]</scope>
    <source>
        <strain evidence="4">ATCC 35584 / DSM 2162 / JCM 9187 / O7/1</strain>
    </source>
</reference>
<organism evidence="3 4">
    <name type="scientific">Desulfurococcus mucosus (strain ATCC 35584 / DSM 2162 / JCM 9187 / O7/1)</name>
    <dbReference type="NCBI Taxonomy" id="765177"/>
    <lineage>
        <taxon>Archaea</taxon>
        <taxon>Thermoproteota</taxon>
        <taxon>Thermoprotei</taxon>
        <taxon>Desulfurococcales</taxon>
        <taxon>Desulfurococcaceae</taxon>
        <taxon>Desulfurococcus</taxon>
    </lineage>
</organism>
<feature type="domain" description="DHHA1" evidence="2">
    <location>
        <begin position="235"/>
        <end position="318"/>
    </location>
</feature>
<dbReference type="InterPro" id="IPR052968">
    <property type="entry name" value="Nucleotide_metab_enz"/>
</dbReference>
<evidence type="ECO:0000313" key="4">
    <source>
        <dbReference type="Proteomes" id="UP000001068"/>
    </source>
</evidence>
<protein>
    <submittedName>
        <fullName evidence="3">Phosphoesterase DHHA1</fullName>
    </submittedName>
</protein>
<dbReference type="PANTHER" id="PTHR42146">
    <property type="entry name" value="3',5'-CYCLIC-NUCLEOTIDE PHOSPHODIESTERASE"/>
    <property type="match status" value="1"/>
</dbReference>
<dbReference type="Gene3D" id="3.10.310.30">
    <property type="match status" value="1"/>
</dbReference>
<dbReference type="Pfam" id="PF02272">
    <property type="entry name" value="DHHA1"/>
    <property type="match status" value="1"/>
</dbReference>
<dbReference type="EMBL" id="CP002363">
    <property type="protein sequence ID" value="ADV64392.1"/>
    <property type="molecule type" value="Genomic_DNA"/>
</dbReference>
<proteinExistence type="predicted"/>
<dbReference type="RefSeq" id="WP_013561614.1">
    <property type="nucleotide sequence ID" value="NC_014961.1"/>
</dbReference>
<dbReference type="SUPFAM" id="SSF64182">
    <property type="entry name" value="DHH phosphoesterases"/>
    <property type="match status" value="1"/>
</dbReference>
<accession>E8RAI2</accession>
<dbReference type="GO" id="GO:0003676">
    <property type="term" value="F:nucleic acid binding"/>
    <property type="evidence" value="ECO:0007669"/>
    <property type="project" value="InterPro"/>
</dbReference>
<dbReference type="Proteomes" id="UP000001068">
    <property type="component" value="Chromosome"/>
</dbReference>
<evidence type="ECO:0000313" key="3">
    <source>
        <dbReference type="EMBL" id="ADV64392.1"/>
    </source>
</evidence>
<dbReference type="OrthoDB" id="36101at2157"/>
<reference evidence="4" key="1">
    <citation type="submission" date="2010-11" db="EMBL/GenBank/DDBJ databases">
        <title>The complete genome of Desulfurococcus mucosus DSM 2162.</title>
        <authorList>
            <consortium name="US DOE Joint Genome Institute (JGI-PGF)"/>
            <person name="Lucas S."/>
            <person name="Copeland A."/>
            <person name="Lapidus A."/>
            <person name="Bruce D."/>
            <person name="Goodwin L."/>
            <person name="Pitluck S."/>
            <person name="Kyrpides N."/>
            <person name="Mavromatis K."/>
            <person name="Pagani I."/>
            <person name="Ivanova N."/>
            <person name="Ovchinnikova G."/>
            <person name="Chertkov O."/>
            <person name="Held B."/>
            <person name="Brettin T."/>
            <person name="Detter J.C."/>
            <person name="Tapia R."/>
            <person name="Han C."/>
            <person name="Land M."/>
            <person name="Hauser L."/>
            <person name="Markowitz V."/>
            <person name="Cheng J.-F."/>
            <person name="Hugenholtz P."/>
            <person name="Woyke T."/>
            <person name="Wu D."/>
            <person name="Wirth R."/>
            <person name="Bilek Y."/>
            <person name="Hader T."/>
            <person name="Klenk H.-P."/>
            <person name="Eisen J.A."/>
        </authorList>
    </citation>
    <scope>NUCLEOTIDE SEQUENCE [LARGE SCALE GENOMIC DNA]</scope>
    <source>
        <strain evidence="4">ATCC 35584 / DSM 2162 / JCM 9187 / O7/1</strain>
    </source>
</reference>
<dbReference type="AlphaFoldDB" id="E8RAI2"/>
<dbReference type="InterPro" id="IPR003156">
    <property type="entry name" value="DHHA1_dom"/>
</dbReference>
<name>E8RAI2_DESM0</name>
<dbReference type="HOGENOM" id="CLU_071985_0_0_2"/>
<feature type="domain" description="DDH" evidence="1">
    <location>
        <begin position="6"/>
        <end position="124"/>
    </location>
</feature>
<dbReference type="Pfam" id="PF01368">
    <property type="entry name" value="DHH"/>
    <property type="match status" value="1"/>
</dbReference>
<evidence type="ECO:0000259" key="2">
    <source>
        <dbReference type="Pfam" id="PF02272"/>
    </source>
</evidence>
<dbReference type="eggNOG" id="arCOG00424">
    <property type="taxonomic scope" value="Archaea"/>
</dbReference>
<dbReference type="STRING" id="765177.Desmu_0073"/>
<dbReference type="InterPro" id="IPR038763">
    <property type="entry name" value="DHH_sf"/>
</dbReference>